<reference evidence="2 3" key="1">
    <citation type="journal article" date="2016" name="Nat. Commun.">
        <title>Extremotolerant tardigrade genome and improved radiotolerance of human cultured cells by tardigrade-unique protein.</title>
        <authorList>
            <person name="Hashimoto T."/>
            <person name="Horikawa D.D."/>
            <person name="Saito Y."/>
            <person name="Kuwahara H."/>
            <person name="Kozuka-Hata H."/>
            <person name="Shin-I T."/>
            <person name="Minakuchi Y."/>
            <person name="Ohishi K."/>
            <person name="Motoyama A."/>
            <person name="Aizu T."/>
            <person name="Enomoto A."/>
            <person name="Kondo K."/>
            <person name="Tanaka S."/>
            <person name="Hara Y."/>
            <person name="Koshikawa S."/>
            <person name="Sagara H."/>
            <person name="Miura T."/>
            <person name="Yokobori S."/>
            <person name="Miyagawa K."/>
            <person name="Suzuki Y."/>
            <person name="Kubo T."/>
            <person name="Oyama M."/>
            <person name="Kohara Y."/>
            <person name="Fujiyama A."/>
            <person name="Arakawa K."/>
            <person name="Katayama T."/>
            <person name="Toyoda A."/>
            <person name="Kunieda T."/>
        </authorList>
    </citation>
    <scope>NUCLEOTIDE SEQUENCE [LARGE SCALE GENOMIC DNA]</scope>
    <source>
        <strain evidence="2 3">YOKOZUNA-1</strain>
    </source>
</reference>
<dbReference type="Proteomes" id="UP000186922">
    <property type="component" value="Unassembled WGS sequence"/>
</dbReference>
<keyword evidence="3" id="KW-1185">Reference proteome</keyword>
<evidence type="ECO:0008006" key="4">
    <source>
        <dbReference type="Google" id="ProtNLM"/>
    </source>
</evidence>
<keyword evidence="1" id="KW-1133">Transmembrane helix</keyword>
<evidence type="ECO:0000313" key="2">
    <source>
        <dbReference type="EMBL" id="GAV02201.1"/>
    </source>
</evidence>
<evidence type="ECO:0000256" key="1">
    <source>
        <dbReference type="SAM" id="Phobius"/>
    </source>
</evidence>
<keyword evidence="1" id="KW-0812">Transmembrane</keyword>
<feature type="transmembrane region" description="Helical" evidence="1">
    <location>
        <begin position="192"/>
        <end position="211"/>
    </location>
</feature>
<evidence type="ECO:0000313" key="3">
    <source>
        <dbReference type="Proteomes" id="UP000186922"/>
    </source>
</evidence>
<dbReference type="EMBL" id="BDGG01000008">
    <property type="protein sequence ID" value="GAV02201.1"/>
    <property type="molecule type" value="Genomic_DNA"/>
</dbReference>
<organism evidence="2 3">
    <name type="scientific">Ramazzottius varieornatus</name>
    <name type="common">Water bear</name>
    <name type="synonym">Tardigrade</name>
    <dbReference type="NCBI Taxonomy" id="947166"/>
    <lineage>
        <taxon>Eukaryota</taxon>
        <taxon>Metazoa</taxon>
        <taxon>Ecdysozoa</taxon>
        <taxon>Tardigrada</taxon>
        <taxon>Eutardigrada</taxon>
        <taxon>Parachela</taxon>
        <taxon>Hypsibioidea</taxon>
        <taxon>Ramazzottiidae</taxon>
        <taxon>Ramazzottius</taxon>
    </lineage>
</organism>
<sequence length="219" mass="24099">MGMDVDSGSSGTQLCEPGDVIIVRRTKDKDTLHLHYALYVGSFDGREVVINLESGKRDCCCYCADCEELSDGGKYVCRVKELYVVLRSNDSAKLSSTISSKSTTVPICSLKTYLLNCALKKDCTVSEPNKAESPCKQFVLDFLDECGLTLNPTEPLEKDSKTVEREPVVLDDEEGALAGAGFSTQVERVFRLLYLMFPVVTVLGGMVFRVLKLVAKAKR</sequence>
<gene>
    <name evidence="2" type="primary">RvY_12796-1</name>
    <name evidence="2" type="synonym">RvY_12796.1</name>
    <name evidence="2" type="ORF">RvY_12796</name>
</gene>
<accession>A0A1D1VMR0</accession>
<keyword evidence="1" id="KW-0472">Membrane</keyword>
<proteinExistence type="predicted"/>
<name>A0A1D1VMR0_RAMVA</name>
<dbReference type="AlphaFoldDB" id="A0A1D1VMR0"/>
<protein>
    <recommendedName>
        <fullName evidence="4">LRAT domain-containing protein</fullName>
    </recommendedName>
</protein>
<comment type="caution">
    <text evidence="2">The sequence shown here is derived from an EMBL/GenBank/DDBJ whole genome shotgun (WGS) entry which is preliminary data.</text>
</comment>